<dbReference type="InterPro" id="IPR046941">
    <property type="entry name" value="KDM6_GATAL_sf"/>
</dbReference>
<feature type="region of interest" description="Disordered" evidence="13">
    <location>
        <begin position="1078"/>
        <end position="1116"/>
    </location>
</feature>
<evidence type="ECO:0000256" key="9">
    <source>
        <dbReference type="ARBA" id="ARBA00023004"/>
    </source>
</evidence>
<dbReference type="InterPro" id="IPR011990">
    <property type="entry name" value="TPR-like_helical_dom_sf"/>
</dbReference>
<feature type="compositionally biased region" description="Polar residues" evidence="13">
    <location>
        <begin position="867"/>
        <end position="884"/>
    </location>
</feature>
<feature type="compositionally biased region" description="Polar residues" evidence="13">
    <location>
        <begin position="94"/>
        <end position="103"/>
    </location>
</feature>
<dbReference type="InParanoid" id="A0A7R8UDP1"/>
<feature type="region of interest" description="Disordered" evidence="13">
    <location>
        <begin position="941"/>
        <end position="968"/>
    </location>
</feature>
<feature type="repeat" description="TPR" evidence="12">
    <location>
        <begin position="178"/>
        <end position="211"/>
    </location>
</feature>
<dbReference type="Pfam" id="PF02373">
    <property type="entry name" value="JmjC"/>
    <property type="match status" value="1"/>
</dbReference>
<dbReference type="FunFam" id="1.20.58.1370:FF:000001">
    <property type="entry name" value="lysine-specific demethylase 6A isoform X2"/>
    <property type="match status" value="1"/>
</dbReference>
<dbReference type="InterPro" id="IPR048560">
    <property type="entry name" value="KDM6A_B-like_GATAL"/>
</dbReference>
<evidence type="ECO:0000256" key="3">
    <source>
        <dbReference type="ARBA" id="ARBA00022553"/>
    </source>
</evidence>
<protein>
    <recommendedName>
        <fullName evidence="14">JmjC domain-containing protein</fullName>
    </recommendedName>
</protein>
<accession>A0A7R8UDP1</accession>
<dbReference type="GO" id="GO:0071558">
    <property type="term" value="F:histone H3K27me2/H3K27me3 demethylase activity"/>
    <property type="evidence" value="ECO:0007669"/>
    <property type="project" value="TreeGrafter"/>
</dbReference>
<evidence type="ECO:0000256" key="7">
    <source>
        <dbReference type="ARBA" id="ARBA00022964"/>
    </source>
</evidence>
<keyword evidence="8" id="KW-0560">Oxidoreductase</keyword>
<dbReference type="Gene3D" id="2.10.110.20">
    <property type="match status" value="1"/>
</dbReference>
<evidence type="ECO:0000313" key="16">
    <source>
        <dbReference type="Proteomes" id="UP000594454"/>
    </source>
</evidence>
<keyword evidence="16" id="KW-1185">Reference proteome</keyword>
<comment type="subcellular location">
    <subcellularLocation>
        <location evidence="2">Nucleus</location>
    </subcellularLocation>
</comment>
<dbReference type="SUPFAM" id="SSF51197">
    <property type="entry name" value="Clavaminate synthase-like"/>
    <property type="match status" value="1"/>
</dbReference>
<dbReference type="Pfam" id="PF21322">
    <property type="entry name" value="KDM6_C-hel"/>
    <property type="match status" value="1"/>
</dbReference>
<name>A0A7R8UDP1_HERIL</name>
<dbReference type="GO" id="GO:0044666">
    <property type="term" value="C:MLL3/4 complex"/>
    <property type="evidence" value="ECO:0007669"/>
    <property type="project" value="TreeGrafter"/>
</dbReference>
<dbReference type="GO" id="GO:0010468">
    <property type="term" value="P:regulation of gene expression"/>
    <property type="evidence" value="ECO:0007669"/>
    <property type="project" value="TreeGrafter"/>
</dbReference>
<evidence type="ECO:0000256" key="10">
    <source>
        <dbReference type="ARBA" id="ARBA00023242"/>
    </source>
</evidence>
<dbReference type="InterPro" id="IPR019734">
    <property type="entry name" value="TPR_rpt"/>
</dbReference>
<feature type="compositionally biased region" description="Low complexity" evidence="13">
    <location>
        <begin position="664"/>
        <end position="681"/>
    </location>
</feature>
<dbReference type="SUPFAM" id="SSF48452">
    <property type="entry name" value="TPR-like"/>
    <property type="match status" value="2"/>
</dbReference>
<feature type="compositionally biased region" description="Basic and acidic residues" evidence="13">
    <location>
        <begin position="1078"/>
        <end position="1099"/>
    </location>
</feature>
<dbReference type="InterPro" id="IPR048562">
    <property type="entry name" value="KDM6A_B-like_C-hel"/>
</dbReference>
<keyword evidence="12" id="KW-0802">TPR repeat</keyword>
<feature type="compositionally biased region" description="Pro residues" evidence="13">
    <location>
        <begin position="941"/>
        <end position="961"/>
    </location>
</feature>
<dbReference type="EMBL" id="LR899009">
    <property type="protein sequence ID" value="CAD7078860.1"/>
    <property type="molecule type" value="Genomic_DNA"/>
</dbReference>
<feature type="repeat" description="TPR" evidence="12">
    <location>
        <begin position="215"/>
        <end position="248"/>
    </location>
</feature>
<evidence type="ECO:0000256" key="1">
    <source>
        <dbReference type="ARBA" id="ARBA00001954"/>
    </source>
</evidence>
<evidence type="ECO:0000256" key="12">
    <source>
        <dbReference type="PROSITE-ProRule" id="PRU00339"/>
    </source>
</evidence>
<comment type="cofactor">
    <cofactor evidence="1">
        <name>Fe(2+)</name>
        <dbReference type="ChEBI" id="CHEBI:29033"/>
    </cofactor>
</comment>
<dbReference type="Proteomes" id="UP000594454">
    <property type="component" value="Chromosome 1"/>
</dbReference>
<dbReference type="Gene3D" id="1.25.40.10">
    <property type="entry name" value="Tetratricopeptide repeat domain"/>
    <property type="match status" value="2"/>
</dbReference>
<evidence type="ECO:0000256" key="6">
    <source>
        <dbReference type="ARBA" id="ARBA00022853"/>
    </source>
</evidence>
<feature type="region of interest" description="Disordered" evidence="13">
    <location>
        <begin position="601"/>
        <end position="681"/>
    </location>
</feature>
<keyword evidence="9" id="KW-0408">Iron</keyword>
<dbReference type="Pfam" id="PF21326">
    <property type="entry name" value="KDM6_GATAL"/>
    <property type="match status" value="1"/>
</dbReference>
<dbReference type="PROSITE" id="PS51184">
    <property type="entry name" value="JMJC"/>
    <property type="match status" value="1"/>
</dbReference>
<feature type="compositionally biased region" description="Low complexity" evidence="13">
    <location>
        <begin position="601"/>
        <end position="612"/>
    </location>
</feature>
<feature type="region of interest" description="Disordered" evidence="13">
    <location>
        <begin position="859"/>
        <end position="884"/>
    </location>
</feature>
<evidence type="ECO:0000259" key="14">
    <source>
        <dbReference type="PROSITE" id="PS51184"/>
    </source>
</evidence>
<sequence>MEADSDDINLTTQELQVLSELDSRQFGFLKLTAPEHGKKRALVSKAVKYLERMLIQAQSQKEQRNRHSNLPQKSNVPGNGGGGKTGDGRESATGAGTVTNNSSEIDEIKIKTEYDDVEMEDAHRDGRGAKDYISGLGSGSEVEIKMEQTPIKIEDEDMTEVTSDSDNHGESEAINIDPRTYCKLGHFHLLLEDFPKALSAYQKYFNLKPVYWKDQPFLYGLGMVYFHFNAYKWAIKAFQQLLYVNPDFTRANEAHLRLGFMFKVNADYEASLKHLQLALLDSAPCTFSKLQIRFHIAHLYEVQNKHKVAKEAYEQLLTEKQLTPSLKADIYRQLGWMYHCVESLGEKRQREQFAIHCLQKSIEADPKSGQSLYLLGRCFAGINKVHDAFLAYRNSVEESEGNADTWCSIGVLYQQQNQPTDALQAYICAVQLDKTHRAAWTNLGILYESCSQPRDAFACYLNATRNCDTNSPQIQHLNVSSSTSINSGPGGNATNCGSGATTPGVGTGTASGVTPITTSASLSPSPVSSVPPSPSICSKNLLKELTVTSSGGKPQSLTQRIKFLQSHLAHAPMPSITSKRRQLLSIEEAWNLPISAEMSSRQQQQSVQANQQRHFQKGGYNQSLSRSDAGAGKPSQGPPPPYPNQQNNHGQTPAKRFKPGEELPSQQQQPTTTSRPAPQSANYLSSNQLQMLQYLQQNQNNLTPPQKQMLQHLTQQYRLMQQHQQQLRLQQCVQQSVVQTGYQPQTGARAPQSGTIAQPGGFVDNSNNYAAATGNTQPAAGMPFKSANVPNSTGFRPQQSFNTTMHPTGAFGQITSIVGPGTNDLGVSEQELQELLSRNSTSFAEDFLKNLSSDIKDEIPSDFGSADESQSNKSPTQKCEATSTSSIFSSRVGAVAKDDVKIEPVIKVEKLFEDDEVPKFSLDMESKSVINAVKKLGLKEPPPPCSVLHPDAPPPSPPDCPPQRLTREQLLPPTPSVHLENKKHAFSPQLQEFCLKHPIAVVRGLAGALKLDLGLFSTKTLVEANPDHSVEVRTQVHQSPDENWDVQQGKRVWACISHRSHTTIAKYAQYQASSFQDSLKEEREKNSGIHTMSDSDSKDSLSNTAPNGKKKKLKNGNKMLRFGTNVDLSDERKWRPQLAELQKLPAFARVVSAANMLSHVGHVILGMNTVQLYMKVPGSRTPGHQENNNFCSININIGPGDCEWFAVPDAYWGGIHALCEKNNINYLHGSWWPVLEDLYKENIPVYRFIQRPGDLVWVNAGCVHWVQAVGWCNNIAWNVGPLTARQYQLAIDRYEWNKLQSFKSIVPMVHLSWNLARNIKVSDPKLFELIKNCLMQTFKNVVHTLEYVKSKNVEVRFHGRGKNEASHYCGQCEVEVFNILFIREQEKRHVVHCMSCARKQTPSLQGFVCLEEYRLSELQAVYDAFVLYRPPPQTNHNMLTV</sequence>
<keyword evidence="4" id="KW-0479">Metal-binding</keyword>
<feature type="domain" description="JmjC" evidence="14">
    <location>
        <begin position="1133"/>
        <end position="1296"/>
    </location>
</feature>
<dbReference type="PANTHER" id="PTHR14017">
    <property type="entry name" value="LYSINE-SPECIFIC DEMETHYLASE"/>
    <property type="match status" value="1"/>
</dbReference>
<gene>
    <name evidence="15" type="ORF">HERILL_LOCUS2107</name>
</gene>
<evidence type="ECO:0000256" key="11">
    <source>
        <dbReference type="ARBA" id="ARBA00034483"/>
    </source>
</evidence>
<evidence type="ECO:0000256" key="4">
    <source>
        <dbReference type="ARBA" id="ARBA00022723"/>
    </source>
</evidence>
<organism evidence="15 16">
    <name type="scientific">Hermetia illucens</name>
    <name type="common">Black soldier fly</name>
    <dbReference type="NCBI Taxonomy" id="343691"/>
    <lineage>
        <taxon>Eukaryota</taxon>
        <taxon>Metazoa</taxon>
        <taxon>Ecdysozoa</taxon>
        <taxon>Arthropoda</taxon>
        <taxon>Hexapoda</taxon>
        <taxon>Insecta</taxon>
        <taxon>Pterygota</taxon>
        <taxon>Neoptera</taxon>
        <taxon>Endopterygota</taxon>
        <taxon>Diptera</taxon>
        <taxon>Brachycera</taxon>
        <taxon>Stratiomyomorpha</taxon>
        <taxon>Stratiomyidae</taxon>
        <taxon>Hermetiinae</taxon>
        <taxon>Hermetia</taxon>
    </lineage>
</organism>
<dbReference type="GO" id="GO:0031490">
    <property type="term" value="F:chromatin DNA binding"/>
    <property type="evidence" value="ECO:0007669"/>
    <property type="project" value="TreeGrafter"/>
</dbReference>
<dbReference type="PANTHER" id="PTHR14017:SF1">
    <property type="entry name" value="LD02225P"/>
    <property type="match status" value="1"/>
</dbReference>
<dbReference type="FunCoup" id="A0A7R8UDP1">
    <property type="interactions" value="1304"/>
</dbReference>
<evidence type="ECO:0000256" key="2">
    <source>
        <dbReference type="ARBA" id="ARBA00004123"/>
    </source>
</evidence>
<dbReference type="GO" id="GO:0046872">
    <property type="term" value="F:metal ion binding"/>
    <property type="evidence" value="ECO:0007669"/>
    <property type="project" value="UniProtKB-KW"/>
</dbReference>
<feature type="compositionally biased region" description="Polar residues" evidence="13">
    <location>
        <begin position="68"/>
        <end position="77"/>
    </location>
</feature>
<feature type="compositionally biased region" description="Polar residues" evidence="13">
    <location>
        <begin position="479"/>
        <end position="496"/>
    </location>
</feature>
<dbReference type="FunFam" id="2.10.110.20:FF:000002">
    <property type="entry name" value="lysine-specific demethylase 6A isoform X2"/>
    <property type="match status" value="1"/>
</dbReference>
<dbReference type="OrthoDB" id="418911at2759"/>
<comment type="similarity">
    <text evidence="11">Belongs to the UTX family.</text>
</comment>
<dbReference type="Gene3D" id="1.20.58.1370">
    <property type="match status" value="1"/>
</dbReference>
<reference evidence="15 16" key="1">
    <citation type="submission" date="2020-11" db="EMBL/GenBank/DDBJ databases">
        <authorList>
            <person name="Wallbank WR R."/>
            <person name="Pardo Diaz C."/>
            <person name="Kozak K."/>
            <person name="Martin S."/>
            <person name="Jiggins C."/>
            <person name="Moest M."/>
            <person name="Warren A I."/>
            <person name="Generalovic N T."/>
            <person name="Byers J.R.P. K."/>
            <person name="Montejo-Kovacevich G."/>
            <person name="Yen C E."/>
        </authorList>
    </citation>
    <scope>NUCLEOTIDE SEQUENCE [LARGE SCALE GENOMIC DNA]</scope>
</reference>
<evidence type="ECO:0000313" key="15">
    <source>
        <dbReference type="EMBL" id="CAD7078860.1"/>
    </source>
</evidence>
<dbReference type="SMART" id="SM00558">
    <property type="entry name" value="JmjC"/>
    <property type="match status" value="1"/>
</dbReference>
<feature type="repeat" description="TPR" evidence="12">
    <location>
        <begin position="403"/>
        <end position="436"/>
    </location>
</feature>
<proteinExistence type="inferred from homology"/>
<keyword evidence="3" id="KW-0597">Phosphoprotein</keyword>
<feature type="region of interest" description="Disordered" evidence="13">
    <location>
        <begin position="58"/>
        <end position="104"/>
    </location>
</feature>
<keyword evidence="7" id="KW-0223">Dioxygenase</keyword>
<dbReference type="Gene3D" id="2.60.120.650">
    <property type="entry name" value="Cupin"/>
    <property type="match status" value="1"/>
</dbReference>
<feature type="compositionally biased region" description="Low complexity" evidence="13">
    <location>
        <begin position="497"/>
        <end position="528"/>
    </location>
</feature>
<evidence type="ECO:0000256" key="8">
    <source>
        <dbReference type="ARBA" id="ARBA00023002"/>
    </source>
</evidence>
<evidence type="ECO:0000256" key="5">
    <source>
        <dbReference type="ARBA" id="ARBA00022833"/>
    </source>
</evidence>
<evidence type="ECO:0000256" key="13">
    <source>
        <dbReference type="SAM" id="MobiDB-lite"/>
    </source>
</evidence>
<dbReference type="SMART" id="SM00028">
    <property type="entry name" value="TPR"/>
    <property type="match status" value="7"/>
</dbReference>
<keyword evidence="6" id="KW-0156">Chromatin regulator</keyword>
<feature type="region of interest" description="Disordered" evidence="13">
    <location>
        <begin position="479"/>
        <end position="534"/>
    </location>
</feature>
<keyword evidence="5" id="KW-0862">Zinc</keyword>
<dbReference type="GO" id="GO:0000978">
    <property type="term" value="F:RNA polymerase II cis-regulatory region sequence-specific DNA binding"/>
    <property type="evidence" value="ECO:0007669"/>
    <property type="project" value="TreeGrafter"/>
</dbReference>
<dbReference type="InterPro" id="IPR003347">
    <property type="entry name" value="JmjC_dom"/>
</dbReference>
<dbReference type="PROSITE" id="PS50005">
    <property type="entry name" value="TPR"/>
    <property type="match status" value="3"/>
</dbReference>
<dbReference type="InterPro" id="IPR051630">
    <property type="entry name" value="Corepressor-Demethylase"/>
</dbReference>
<keyword evidence="10" id="KW-0539">Nucleus</keyword>